<proteinExistence type="predicted"/>
<accession>A0ABQ4TDE8</accession>
<keyword evidence="2" id="KW-1185">Reference proteome</keyword>
<reference evidence="1" key="2">
    <citation type="submission" date="2021-08" db="EMBL/GenBank/DDBJ databases">
        <authorList>
            <person name="Tani A."/>
            <person name="Ola A."/>
            <person name="Ogura Y."/>
            <person name="Katsura K."/>
            <person name="Hayashi T."/>
        </authorList>
    </citation>
    <scope>NUCLEOTIDE SEQUENCE</scope>
    <source>
        <strain evidence="1">NBRC 15689</strain>
    </source>
</reference>
<dbReference type="EMBL" id="BPQV01000013">
    <property type="protein sequence ID" value="GJE29084.1"/>
    <property type="molecule type" value="Genomic_DNA"/>
</dbReference>
<protein>
    <submittedName>
        <fullName evidence="1">Uncharacterized protein</fullName>
    </submittedName>
</protein>
<dbReference type="Proteomes" id="UP001055156">
    <property type="component" value="Unassembled WGS sequence"/>
</dbReference>
<organism evidence="1 2">
    <name type="scientific">Methylobacterium organophilum</name>
    <dbReference type="NCBI Taxonomy" id="410"/>
    <lineage>
        <taxon>Bacteria</taxon>
        <taxon>Pseudomonadati</taxon>
        <taxon>Pseudomonadota</taxon>
        <taxon>Alphaproteobacteria</taxon>
        <taxon>Hyphomicrobiales</taxon>
        <taxon>Methylobacteriaceae</taxon>
        <taxon>Methylobacterium</taxon>
    </lineage>
</organism>
<comment type="caution">
    <text evidence="1">The sequence shown here is derived from an EMBL/GenBank/DDBJ whole genome shotgun (WGS) entry which is preliminary data.</text>
</comment>
<reference evidence="1" key="1">
    <citation type="journal article" date="2021" name="Front. Microbiol.">
        <title>Comprehensive Comparative Genomics and Phenotyping of Methylobacterium Species.</title>
        <authorList>
            <person name="Alessa O."/>
            <person name="Ogura Y."/>
            <person name="Fujitani Y."/>
            <person name="Takami H."/>
            <person name="Hayashi T."/>
            <person name="Sahin N."/>
            <person name="Tani A."/>
        </authorList>
    </citation>
    <scope>NUCLEOTIDE SEQUENCE</scope>
    <source>
        <strain evidence="1">NBRC 15689</strain>
    </source>
</reference>
<name>A0ABQ4TDE8_METOR</name>
<sequence>MSLILGILLAGAACLAGTVLCPPNARDPQR</sequence>
<evidence type="ECO:0000313" key="2">
    <source>
        <dbReference type="Proteomes" id="UP001055156"/>
    </source>
</evidence>
<gene>
    <name evidence="1" type="ORF">LKMONMHP_3959</name>
</gene>
<evidence type="ECO:0000313" key="1">
    <source>
        <dbReference type="EMBL" id="GJE29084.1"/>
    </source>
</evidence>